<dbReference type="RefSeq" id="WP_006202306.1">
    <property type="nucleotide sequence ID" value="NZ_AGSN01000109.1"/>
</dbReference>
<dbReference type="Proteomes" id="UP000002949">
    <property type="component" value="Unassembled WGS sequence"/>
</dbReference>
<dbReference type="InterPro" id="IPR000873">
    <property type="entry name" value="AMP-dep_synth/lig_dom"/>
</dbReference>
<evidence type="ECO:0000259" key="3">
    <source>
        <dbReference type="Pfam" id="PF13193"/>
    </source>
</evidence>
<dbReference type="EMBL" id="AGSN01000109">
    <property type="protein sequence ID" value="EHH11324.1"/>
    <property type="molecule type" value="Genomic_DNA"/>
</dbReference>
<evidence type="ECO:0000313" key="5">
    <source>
        <dbReference type="Proteomes" id="UP000002949"/>
    </source>
</evidence>
<protein>
    <submittedName>
        <fullName evidence="4">Malonyl-CoA synthase</fullName>
    </submittedName>
</protein>
<dbReference type="CDD" id="cd05941">
    <property type="entry name" value="MCS"/>
    <property type="match status" value="1"/>
</dbReference>
<dbReference type="Gene3D" id="3.40.50.12780">
    <property type="entry name" value="N-terminal domain of ligase-like"/>
    <property type="match status" value="1"/>
</dbReference>
<feature type="domain" description="AMP-binding enzyme C-terminal" evidence="3">
    <location>
        <begin position="413"/>
        <end position="488"/>
    </location>
</feature>
<dbReference type="Pfam" id="PF00501">
    <property type="entry name" value="AMP-binding"/>
    <property type="match status" value="1"/>
</dbReference>
<dbReference type="InterPro" id="IPR025110">
    <property type="entry name" value="AMP-bd_C"/>
</dbReference>
<evidence type="ECO:0000256" key="1">
    <source>
        <dbReference type="ARBA" id="ARBA00006432"/>
    </source>
</evidence>
<reference evidence="4 5" key="1">
    <citation type="journal article" date="2012" name="J. Bacteriol.">
        <title>Draft Genome Sequence of Plant Growth-Promoting Rhizobium Mesorhizobium amorphae, Isolated from Zinc-Lead Mine Tailings.</title>
        <authorList>
            <person name="Hao X."/>
            <person name="Lin Y."/>
            <person name="Johnstone L."/>
            <person name="Baltrus D.A."/>
            <person name="Miller S.J."/>
            <person name="Wei G."/>
            <person name="Rensing C."/>
        </authorList>
    </citation>
    <scope>NUCLEOTIDE SEQUENCE [LARGE SCALE GENOMIC DNA]</scope>
    <source>
        <strain evidence="4 5">CCNWGS0123</strain>
    </source>
</reference>
<dbReference type="PANTHER" id="PTHR43201:SF8">
    <property type="entry name" value="ACYL-COA SYNTHETASE FAMILY MEMBER 3"/>
    <property type="match status" value="1"/>
</dbReference>
<dbReference type="NCBIfam" id="NF005702">
    <property type="entry name" value="PRK07514.1"/>
    <property type="match status" value="1"/>
</dbReference>
<dbReference type="InterPro" id="IPR020845">
    <property type="entry name" value="AMP-binding_CS"/>
</dbReference>
<dbReference type="eggNOG" id="COG0318">
    <property type="taxonomic scope" value="Bacteria"/>
</dbReference>
<dbReference type="Gene3D" id="3.30.300.30">
    <property type="match status" value="1"/>
</dbReference>
<dbReference type="PROSITE" id="PS00455">
    <property type="entry name" value="AMP_BINDING"/>
    <property type="match status" value="1"/>
</dbReference>
<dbReference type="InterPro" id="IPR045851">
    <property type="entry name" value="AMP-bd_C_sf"/>
</dbReference>
<proteinExistence type="inferred from homology"/>
<dbReference type="KEGG" id="mamo:A6B35_06115"/>
<evidence type="ECO:0000313" key="4">
    <source>
        <dbReference type="EMBL" id="EHH11324.1"/>
    </source>
</evidence>
<dbReference type="Pfam" id="PF13193">
    <property type="entry name" value="AMP-binding_C"/>
    <property type="match status" value="1"/>
</dbReference>
<dbReference type="GO" id="GO:0031956">
    <property type="term" value="F:medium-chain fatty acid-CoA ligase activity"/>
    <property type="evidence" value="ECO:0007669"/>
    <property type="project" value="TreeGrafter"/>
</dbReference>
<dbReference type="OrthoDB" id="9803968at2"/>
<keyword evidence="5" id="KW-1185">Reference proteome</keyword>
<dbReference type="SUPFAM" id="SSF56801">
    <property type="entry name" value="Acetyl-CoA synthetase-like"/>
    <property type="match status" value="1"/>
</dbReference>
<name>G6YA11_9HYPH</name>
<dbReference type="STRING" id="1082933.A6B35_06115"/>
<organism evidence="4 5">
    <name type="scientific">Mesorhizobium amorphae CCNWGS0123</name>
    <dbReference type="NCBI Taxonomy" id="1082933"/>
    <lineage>
        <taxon>Bacteria</taxon>
        <taxon>Pseudomonadati</taxon>
        <taxon>Pseudomonadota</taxon>
        <taxon>Alphaproteobacteria</taxon>
        <taxon>Hyphomicrobiales</taxon>
        <taxon>Phyllobacteriaceae</taxon>
        <taxon>Mesorhizobium</taxon>
    </lineage>
</organism>
<comment type="similarity">
    <text evidence="1">Belongs to the ATP-dependent AMP-binding enzyme family.</text>
</comment>
<sequence>MSNHLFDAFRARMPAPGRRLMATDDGRSITYGDMLAQSAQLAHALVQFGVRPGDRVAVQVEKSPEAIFLYLACLRAGAAFLPLNTAYTLAELGYFFGDAEPRLVVCDPAKAADIGPLAERSGAAVATLGSKGEGSLTESASHQPKEFHDVAREPDDLAAILYTSGTTGRSKGAMLSHDNLASNALVLVEHWRFSTDDVLIHALPIFHTHGVFVATNVILMAGASMLFEQKFDAGRIVALLPGATALMGVPTFYVRLLQQAGLNGQAAKNIRLFISGSAPLLAETHAAWRERTGHAILERYGMTETNMNTSNPYDGERRAGTVGFPLPGVSLRIADPDSGRPLAQGEVGMIEVKGPNVFAGYWRMPEKTKAEFRDDGFFITGDLGLIDADGYVHIVGRGKDLIISGGYNIYPKEIESEIDALAAVSESAVIGIAHPDFGEGVTAVVVRKPGSTVGAADIIGAIAGRLAKYKHPKQVIFVDELPRNTMGKVQKNLLRETYKDLFATNAGS</sequence>
<evidence type="ECO:0000259" key="2">
    <source>
        <dbReference type="Pfam" id="PF00501"/>
    </source>
</evidence>
<dbReference type="PATRIC" id="fig|1082933.3.peg.2700"/>
<dbReference type="AlphaFoldDB" id="G6YA11"/>
<dbReference type="PANTHER" id="PTHR43201">
    <property type="entry name" value="ACYL-COA SYNTHETASE"/>
    <property type="match status" value="1"/>
</dbReference>
<gene>
    <name evidence="4" type="ORF">MEA186_13917</name>
</gene>
<dbReference type="GO" id="GO:0006631">
    <property type="term" value="P:fatty acid metabolic process"/>
    <property type="evidence" value="ECO:0007669"/>
    <property type="project" value="TreeGrafter"/>
</dbReference>
<feature type="domain" description="AMP-dependent synthetase/ligase" evidence="2">
    <location>
        <begin position="18"/>
        <end position="362"/>
    </location>
</feature>
<dbReference type="InterPro" id="IPR042099">
    <property type="entry name" value="ANL_N_sf"/>
</dbReference>
<accession>G6YA11</accession>